<feature type="binding site" evidence="10">
    <location>
        <position position="10"/>
    </location>
    <ligand>
        <name>Mg(2+)</name>
        <dbReference type="ChEBI" id="CHEBI:18420"/>
    </ligand>
</feature>
<dbReference type="PANTHER" id="PTHR42891:SF1">
    <property type="entry name" value="D-GLYCERO-BETA-D-MANNO-HEPTOSE-1,7-BISPHOSPHATE 7-PHOSPHATASE"/>
    <property type="match status" value="1"/>
</dbReference>
<feature type="binding site" evidence="10">
    <location>
        <position position="94"/>
    </location>
    <ligand>
        <name>Zn(2+)</name>
        <dbReference type="ChEBI" id="CHEBI:29105"/>
    </ligand>
</feature>
<name>A0A919P2S1_9CELL</name>
<feature type="binding site" evidence="10">
    <location>
        <position position="92"/>
    </location>
    <ligand>
        <name>Zn(2+)</name>
        <dbReference type="ChEBI" id="CHEBI:29105"/>
    </ligand>
</feature>
<dbReference type="NCBIfam" id="TIGR01656">
    <property type="entry name" value="Histidinol-ppas"/>
    <property type="match status" value="1"/>
</dbReference>
<keyword evidence="5 7" id="KW-0119">Carbohydrate metabolism</keyword>
<evidence type="ECO:0000313" key="11">
    <source>
        <dbReference type="EMBL" id="GIG20596.1"/>
    </source>
</evidence>
<feature type="binding site" evidence="10">
    <location>
        <position position="129"/>
    </location>
    <ligand>
        <name>Mg(2+)</name>
        <dbReference type="ChEBI" id="CHEBI:18420"/>
    </ligand>
</feature>
<sequence length="189" mass="19822">MAGRPVALLDRDGVLVRNLDGYVRDERDVVVLDGGRRGLELLARAGVQVAVVTNQACVGKGLLDERRVLEVHDHVLASLGPAARCVVATYVCPHRADDGCPCRKPAPGMVHAALHDLGAGPDDAFLVGDAPGDVHAALAAGVRAHLVRTGRATPDDVRALAPVARVAADLEAVVRHELARRDGRVTVDA</sequence>
<evidence type="ECO:0000256" key="8">
    <source>
        <dbReference type="PIRSR" id="PIRSR004682-1"/>
    </source>
</evidence>
<dbReference type="InterPro" id="IPR023214">
    <property type="entry name" value="HAD_sf"/>
</dbReference>
<evidence type="ECO:0000256" key="9">
    <source>
        <dbReference type="PIRSR" id="PIRSR004682-3"/>
    </source>
</evidence>
<dbReference type="RefSeq" id="WP_203750271.1">
    <property type="nucleotide sequence ID" value="NZ_BONK01000004.1"/>
</dbReference>
<keyword evidence="3 10" id="KW-0479">Metal-binding</keyword>
<dbReference type="InterPro" id="IPR036412">
    <property type="entry name" value="HAD-like_sf"/>
</dbReference>
<organism evidence="11 12">
    <name type="scientific">Cellulomonas chitinilytica</name>
    <dbReference type="NCBI Taxonomy" id="398759"/>
    <lineage>
        <taxon>Bacteria</taxon>
        <taxon>Bacillati</taxon>
        <taxon>Actinomycetota</taxon>
        <taxon>Actinomycetes</taxon>
        <taxon>Micrococcales</taxon>
        <taxon>Cellulomonadaceae</taxon>
        <taxon>Cellulomonas</taxon>
    </lineage>
</organism>
<evidence type="ECO:0000256" key="4">
    <source>
        <dbReference type="ARBA" id="ARBA00022801"/>
    </source>
</evidence>
<keyword evidence="4 7" id="KW-0378">Hydrolase</keyword>
<evidence type="ECO:0000256" key="5">
    <source>
        <dbReference type="ARBA" id="ARBA00023277"/>
    </source>
</evidence>
<dbReference type="PIRSF" id="PIRSF004682">
    <property type="entry name" value="GmhB"/>
    <property type="match status" value="1"/>
</dbReference>
<evidence type="ECO:0000256" key="7">
    <source>
        <dbReference type="PIRNR" id="PIRNR004682"/>
    </source>
</evidence>
<dbReference type="Pfam" id="PF13242">
    <property type="entry name" value="Hydrolase_like"/>
    <property type="match status" value="1"/>
</dbReference>
<feature type="active site" description="Nucleophile" evidence="8">
    <location>
        <position position="10"/>
    </location>
</feature>
<dbReference type="EMBL" id="BONK01000004">
    <property type="protein sequence ID" value="GIG20596.1"/>
    <property type="molecule type" value="Genomic_DNA"/>
</dbReference>
<gene>
    <name evidence="11" type="ORF">Cch01nite_13200</name>
</gene>
<dbReference type="GO" id="GO:0016791">
    <property type="term" value="F:phosphatase activity"/>
    <property type="evidence" value="ECO:0007669"/>
    <property type="project" value="InterPro"/>
</dbReference>
<evidence type="ECO:0000256" key="1">
    <source>
        <dbReference type="ARBA" id="ARBA00004496"/>
    </source>
</evidence>
<evidence type="ECO:0000256" key="6">
    <source>
        <dbReference type="ARBA" id="ARBA00031828"/>
    </source>
</evidence>
<dbReference type="SUPFAM" id="SSF56784">
    <property type="entry name" value="HAD-like"/>
    <property type="match status" value="1"/>
</dbReference>
<feature type="site" description="Stabilizes the phosphoryl group" evidence="9">
    <location>
        <position position="53"/>
    </location>
</feature>
<feature type="binding site" evidence="10">
    <location>
        <position position="100"/>
    </location>
    <ligand>
        <name>Zn(2+)</name>
        <dbReference type="ChEBI" id="CHEBI:29105"/>
    </ligand>
</feature>
<reference evidence="11" key="1">
    <citation type="submission" date="2021-01" db="EMBL/GenBank/DDBJ databases">
        <title>Whole genome shotgun sequence of Cellulomonas chitinilytica NBRC 110799.</title>
        <authorList>
            <person name="Komaki H."/>
            <person name="Tamura T."/>
        </authorList>
    </citation>
    <scope>NUCLEOTIDE SEQUENCE</scope>
    <source>
        <strain evidence="11">NBRC 110799</strain>
    </source>
</reference>
<comment type="cofactor">
    <cofactor evidence="10">
        <name>Mg(2+)</name>
        <dbReference type="ChEBI" id="CHEBI:18420"/>
    </cofactor>
</comment>
<dbReference type="NCBIfam" id="TIGR01662">
    <property type="entry name" value="HAD-SF-IIIA"/>
    <property type="match status" value="1"/>
</dbReference>
<evidence type="ECO:0000256" key="2">
    <source>
        <dbReference type="ARBA" id="ARBA00022490"/>
    </source>
</evidence>
<dbReference type="InterPro" id="IPR004446">
    <property type="entry name" value="Heptose_bisP_phosphatase"/>
</dbReference>
<dbReference type="InterPro" id="IPR006549">
    <property type="entry name" value="HAD-SF_hydro_IIIA"/>
</dbReference>
<feature type="active site" description="Proton donor" evidence="8">
    <location>
        <position position="12"/>
    </location>
</feature>
<dbReference type="PANTHER" id="PTHR42891">
    <property type="entry name" value="D-GLYCERO-BETA-D-MANNO-HEPTOSE-1,7-BISPHOSPHATE 7-PHOSPHATASE"/>
    <property type="match status" value="1"/>
</dbReference>
<feature type="binding site" evidence="10">
    <location>
        <position position="12"/>
    </location>
    <ligand>
        <name>Mg(2+)</name>
        <dbReference type="ChEBI" id="CHEBI:18420"/>
    </ligand>
</feature>
<dbReference type="GO" id="GO:0005737">
    <property type="term" value="C:cytoplasm"/>
    <property type="evidence" value="ECO:0007669"/>
    <property type="project" value="UniProtKB-SubCell"/>
</dbReference>
<comment type="cofactor">
    <cofactor evidence="10">
        <name>Zn(2+)</name>
        <dbReference type="ChEBI" id="CHEBI:29105"/>
    </cofactor>
</comment>
<dbReference type="EC" id="3.1.3.-" evidence="7"/>
<feature type="site" description="Contributes to substrate recognition" evidence="9">
    <location>
        <position position="103"/>
    </location>
</feature>
<evidence type="ECO:0000313" key="12">
    <source>
        <dbReference type="Proteomes" id="UP000632740"/>
    </source>
</evidence>
<keyword evidence="10" id="KW-0862">Zinc</keyword>
<dbReference type="Proteomes" id="UP000632740">
    <property type="component" value="Unassembled WGS sequence"/>
</dbReference>
<comment type="subcellular location">
    <subcellularLocation>
        <location evidence="1 7">Cytoplasm</location>
    </subcellularLocation>
</comment>
<keyword evidence="10" id="KW-0460">Magnesium</keyword>
<evidence type="ECO:0000256" key="3">
    <source>
        <dbReference type="ARBA" id="ARBA00022723"/>
    </source>
</evidence>
<dbReference type="AlphaFoldDB" id="A0A919P2S1"/>
<dbReference type="InterPro" id="IPR006543">
    <property type="entry name" value="Histidinol-phos"/>
</dbReference>
<dbReference type="GO" id="GO:0046872">
    <property type="term" value="F:metal ion binding"/>
    <property type="evidence" value="ECO:0007669"/>
    <property type="project" value="UniProtKB-KW"/>
</dbReference>
<feature type="binding site" evidence="10">
    <location>
        <position position="102"/>
    </location>
    <ligand>
        <name>Zn(2+)</name>
        <dbReference type="ChEBI" id="CHEBI:29105"/>
    </ligand>
</feature>
<comment type="similarity">
    <text evidence="7">Belongs to the gmhB family.</text>
</comment>
<feature type="site" description="Stabilizes the phosphoryl group" evidence="9">
    <location>
        <position position="104"/>
    </location>
</feature>
<keyword evidence="12" id="KW-1185">Reference proteome</keyword>
<protein>
    <recommendedName>
        <fullName evidence="6 7">D,D-heptose 1,7-bisphosphate phosphatase</fullName>
        <ecNumber evidence="7">3.1.3.-</ecNumber>
    </recommendedName>
</protein>
<proteinExistence type="inferred from homology"/>
<evidence type="ECO:0000256" key="10">
    <source>
        <dbReference type="PIRSR" id="PIRSR004682-4"/>
    </source>
</evidence>
<comment type="caution">
    <text evidence="11">The sequence shown here is derived from an EMBL/GenBank/DDBJ whole genome shotgun (WGS) entry which is preliminary data.</text>
</comment>
<dbReference type="Gene3D" id="3.40.50.1000">
    <property type="entry name" value="HAD superfamily/HAD-like"/>
    <property type="match status" value="1"/>
</dbReference>
<accession>A0A919P2S1</accession>
<keyword evidence="2 7" id="KW-0963">Cytoplasm</keyword>
<dbReference type="GO" id="GO:0005975">
    <property type="term" value="P:carbohydrate metabolic process"/>
    <property type="evidence" value="ECO:0007669"/>
    <property type="project" value="InterPro"/>
</dbReference>